<gene>
    <name evidence="2" type="ORF">DAPPUDRAFT_303567</name>
</gene>
<organism evidence="2 3">
    <name type="scientific">Daphnia pulex</name>
    <name type="common">Water flea</name>
    <dbReference type="NCBI Taxonomy" id="6669"/>
    <lineage>
        <taxon>Eukaryota</taxon>
        <taxon>Metazoa</taxon>
        <taxon>Ecdysozoa</taxon>
        <taxon>Arthropoda</taxon>
        <taxon>Crustacea</taxon>
        <taxon>Branchiopoda</taxon>
        <taxon>Diplostraca</taxon>
        <taxon>Cladocera</taxon>
        <taxon>Anomopoda</taxon>
        <taxon>Daphniidae</taxon>
        <taxon>Daphnia</taxon>
    </lineage>
</organism>
<dbReference type="InParanoid" id="E9HRH9"/>
<keyword evidence="1" id="KW-0812">Transmembrane</keyword>
<accession>E9HRH9</accession>
<keyword evidence="3" id="KW-1185">Reference proteome</keyword>
<feature type="transmembrane region" description="Helical" evidence="1">
    <location>
        <begin position="20"/>
        <end position="39"/>
    </location>
</feature>
<reference evidence="2 3" key="1">
    <citation type="journal article" date="2011" name="Science">
        <title>The ecoresponsive genome of Daphnia pulex.</title>
        <authorList>
            <person name="Colbourne J.K."/>
            <person name="Pfrender M.E."/>
            <person name="Gilbert D."/>
            <person name="Thomas W.K."/>
            <person name="Tucker A."/>
            <person name="Oakley T.H."/>
            <person name="Tokishita S."/>
            <person name="Aerts A."/>
            <person name="Arnold G.J."/>
            <person name="Basu M.K."/>
            <person name="Bauer D.J."/>
            <person name="Caceres C.E."/>
            <person name="Carmel L."/>
            <person name="Casola C."/>
            <person name="Choi J.H."/>
            <person name="Detter J.C."/>
            <person name="Dong Q."/>
            <person name="Dusheyko S."/>
            <person name="Eads B.D."/>
            <person name="Frohlich T."/>
            <person name="Geiler-Samerotte K.A."/>
            <person name="Gerlach D."/>
            <person name="Hatcher P."/>
            <person name="Jogdeo S."/>
            <person name="Krijgsveld J."/>
            <person name="Kriventseva E.V."/>
            <person name="Kultz D."/>
            <person name="Laforsch C."/>
            <person name="Lindquist E."/>
            <person name="Lopez J."/>
            <person name="Manak J.R."/>
            <person name="Muller J."/>
            <person name="Pangilinan J."/>
            <person name="Patwardhan R.P."/>
            <person name="Pitluck S."/>
            <person name="Pritham E.J."/>
            <person name="Rechtsteiner A."/>
            <person name="Rho M."/>
            <person name="Rogozin I.B."/>
            <person name="Sakarya O."/>
            <person name="Salamov A."/>
            <person name="Schaack S."/>
            <person name="Shapiro H."/>
            <person name="Shiga Y."/>
            <person name="Skalitzky C."/>
            <person name="Smith Z."/>
            <person name="Souvorov A."/>
            <person name="Sung W."/>
            <person name="Tang Z."/>
            <person name="Tsuchiya D."/>
            <person name="Tu H."/>
            <person name="Vos H."/>
            <person name="Wang M."/>
            <person name="Wolf Y.I."/>
            <person name="Yamagata H."/>
            <person name="Yamada T."/>
            <person name="Ye Y."/>
            <person name="Shaw J.R."/>
            <person name="Andrews J."/>
            <person name="Crease T.J."/>
            <person name="Tang H."/>
            <person name="Lucas S.M."/>
            <person name="Robertson H.M."/>
            <person name="Bork P."/>
            <person name="Koonin E.V."/>
            <person name="Zdobnov E.M."/>
            <person name="Grigoriev I.V."/>
            <person name="Lynch M."/>
            <person name="Boore J.L."/>
        </authorList>
    </citation>
    <scope>NUCLEOTIDE SEQUENCE [LARGE SCALE GENOMIC DNA]</scope>
</reference>
<proteinExistence type="predicted"/>
<protein>
    <submittedName>
        <fullName evidence="2">Uncharacterized protein</fullName>
    </submittedName>
</protein>
<dbReference type="HOGENOM" id="CLU_3126455_0_0_1"/>
<keyword evidence="1" id="KW-1133">Transmembrane helix</keyword>
<dbReference type="Proteomes" id="UP000000305">
    <property type="component" value="Unassembled WGS sequence"/>
</dbReference>
<dbReference type="KEGG" id="dpx:DAPPUDRAFT_303567"/>
<evidence type="ECO:0000313" key="3">
    <source>
        <dbReference type="Proteomes" id="UP000000305"/>
    </source>
</evidence>
<dbReference type="EMBL" id="GL732736">
    <property type="protein sequence ID" value="EFX65649.1"/>
    <property type="molecule type" value="Genomic_DNA"/>
</dbReference>
<evidence type="ECO:0000256" key="1">
    <source>
        <dbReference type="SAM" id="Phobius"/>
    </source>
</evidence>
<keyword evidence="1" id="KW-0472">Membrane</keyword>
<evidence type="ECO:0000313" key="2">
    <source>
        <dbReference type="EMBL" id="EFX65649.1"/>
    </source>
</evidence>
<dbReference type="AlphaFoldDB" id="E9HRH9"/>
<sequence>MTYITILGWPLFIYIQGIENLNFLRLLSISFFVCFYFVTKERDVLYNYMR</sequence>
<name>E9HRH9_DAPPU</name>